<keyword evidence="1" id="KW-0732">Signal</keyword>
<dbReference type="PATRIC" id="fig|907348.3.peg.659"/>
<gene>
    <name evidence="2" type="ORF">TresaDRAFT_2416</name>
</gene>
<dbReference type="Gene3D" id="3.90.930.1">
    <property type="match status" value="1"/>
</dbReference>
<comment type="caution">
    <text evidence="2">The sequence shown here is derived from an EMBL/GenBank/DDBJ whole genome shotgun (WGS) entry which is preliminary data.</text>
</comment>
<name>H7EIL0_9SPIR</name>
<dbReference type="OrthoDB" id="356773at2"/>
<reference evidence="2 3" key="1">
    <citation type="submission" date="2011-09" db="EMBL/GenBank/DDBJ databases">
        <title>The draft genome of Treponema saccharophilum DSM 2985.</title>
        <authorList>
            <consortium name="US DOE Joint Genome Institute (JGI-PGF)"/>
            <person name="Lucas S."/>
            <person name="Copeland A."/>
            <person name="Lapidus A."/>
            <person name="Glavina del Rio T."/>
            <person name="Dalin E."/>
            <person name="Tice H."/>
            <person name="Bruce D."/>
            <person name="Goodwin L."/>
            <person name="Pitluck S."/>
            <person name="Peters L."/>
            <person name="Kyrpides N."/>
            <person name="Mavromatis K."/>
            <person name="Ivanova N."/>
            <person name="Markowitz V."/>
            <person name="Cheng J.-F."/>
            <person name="Hugenholtz P."/>
            <person name="Woyke T."/>
            <person name="Wu D."/>
            <person name="Gronow S."/>
            <person name="Wellnitz S."/>
            <person name="Brambilla E."/>
            <person name="Klenk H.-P."/>
            <person name="Eisen J.A."/>
        </authorList>
    </citation>
    <scope>NUCLEOTIDE SEQUENCE [LARGE SCALE GENOMIC DNA]</scope>
    <source>
        <strain evidence="2 3">DSM 2985</strain>
    </source>
</reference>
<evidence type="ECO:0000313" key="3">
    <source>
        <dbReference type="Proteomes" id="UP000003571"/>
    </source>
</evidence>
<proteinExistence type="predicted"/>
<evidence type="ECO:0000313" key="2">
    <source>
        <dbReference type="EMBL" id="EIC02538.1"/>
    </source>
</evidence>
<dbReference type="AlphaFoldDB" id="H7EIL0"/>
<dbReference type="Proteomes" id="UP000003571">
    <property type="component" value="Unassembled WGS sequence"/>
</dbReference>
<evidence type="ECO:0000256" key="1">
    <source>
        <dbReference type="SAM" id="SignalP"/>
    </source>
</evidence>
<evidence type="ECO:0008006" key="4">
    <source>
        <dbReference type="Google" id="ProtNLM"/>
    </source>
</evidence>
<feature type="signal peptide" evidence="1">
    <location>
        <begin position="1"/>
        <end position="19"/>
    </location>
</feature>
<dbReference type="RefSeq" id="WP_002702841.1">
    <property type="nucleotide sequence ID" value="NZ_AGRW01000037.1"/>
</dbReference>
<accession>H7EIL0</accession>
<dbReference type="eggNOG" id="COG3209">
    <property type="taxonomic scope" value="Bacteria"/>
</dbReference>
<sequence length="306" mass="33393">MKKTAIALSFALVAVNAYAFDPDATLKTVGSIAEYTKTEYSITQKFGDYYRSPKAKFVHSYASNGKEAETSELTTRDSLVDKIVYGYDAQGHVVSKVCTDADGKVSWKVVSAYDKSGNKIDESEYNAGDILVNRSIWKFAGKQSEEALYNTDGALLGKTITKFDEMGRKLEVSIYNADGFLDEKQNYTYNDAGKLSEVVHSAPDGKQIKRIVYRFDSSYSVTEKQTYNAENKLSVREIFKYDSTGNVSKATTYSVAEKFGGTVNELTGICEYSYKYGAGSASLTTVSDTSSAADAAVGTDSASDAK</sequence>
<keyword evidence="3" id="KW-1185">Reference proteome</keyword>
<dbReference type="EMBL" id="AGRW01000037">
    <property type="protein sequence ID" value="EIC02538.1"/>
    <property type="molecule type" value="Genomic_DNA"/>
</dbReference>
<dbReference type="STRING" id="907348.TresaDRAFT_2416"/>
<feature type="chain" id="PRO_5003608698" description="YD repeat protein" evidence="1">
    <location>
        <begin position="20"/>
        <end position="306"/>
    </location>
</feature>
<protein>
    <recommendedName>
        <fullName evidence="4">YD repeat protein</fullName>
    </recommendedName>
</protein>
<organism evidence="2 3">
    <name type="scientific">Treponema saccharophilum DSM 2985</name>
    <dbReference type="NCBI Taxonomy" id="907348"/>
    <lineage>
        <taxon>Bacteria</taxon>
        <taxon>Pseudomonadati</taxon>
        <taxon>Spirochaetota</taxon>
        <taxon>Spirochaetia</taxon>
        <taxon>Spirochaetales</taxon>
        <taxon>Treponemataceae</taxon>
        <taxon>Treponema</taxon>
    </lineage>
</organism>